<dbReference type="GO" id="GO:0071949">
    <property type="term" value="F:FAD binding"/>
    <property type="evidence" value="ECO:0007669"/>
    <property type="project" value="InterPro"/>
</dbReference>
<dbReference type="Gene3D" id="3.50.50.60">
    <property type="entry name" value="FAD/NAD(P)-binding domain"/>
    <property type="match status" value="1"/>
</dbReference>
<organism evidence="5 6">
    <name type="scientific">Nocardia wallacei</name>
    <dbReference type="NCBI Taxonomy" id="480035"/>
    <lineage>
        <taxon>Bacteria</taxon>
        <taxon>Bacillati</taxon>
        <taxon>Actinomycetota</taxon>
        <taxon>Actinomycetes</taxon>
        <taxon>Mycobacteriales</taxon>
        <taxon>Nocardiaceae</taxon>
        <taxon>Nocardia</taxon>
    </lineage>
</organism>
<evidence type="ECO:0000313" key="6">
    <source>
        <dbReference type="Proteomes" id="UP000516173"/>
    </source>
</evidence>
<dbReference type="Gene3D" id="3.30.9.10">
    <property type="entry name" value="D-Amino Acid Oxidase, subunit A, domain 2"/>
    <property type="match status" value="1"/>
</dbReference>
<protein>
    <submittedName>
        <fullName evidence="5">FAD-dependent oxidoreductase</fullName>
    </submittedName>
</protein>
<dbReference type="PRINTS" id="PR00420">
    <property type="entry name" value="RNGMNOXGNASE"/>
</dbReference>
<name>A0A7G1KE74_9NOCA</name>
<keyword evidence="6" id="KW-1185">Reference proteome</keyword>
<dbReference type="KEGG" id="nwl:NWFMUON74_13090"/>
<dbReference type="SUPFAM" id="SSF51905">
    <property type="entry name" value="FAD/NAD(P)-binding domain"/>
    <property type="match status" value="1"/>
</dbReference>
<dbReference type="GO" id="GO:0016709">
    <property type="term" value="F:oxidoreductase activity, acting on paired donors, with incorporation or reduction of molecular oxygen, NAD(P)H as one donor, and incorporation of one atom of oxygen"/>
    <property type="evidence" value="ECO:0007669"/>
    <property type="project" value="UniProtKB-ARBA"/>
</dbReference>
<keyword evidence="2" id="KW-0285">Flavoprotein</keyword>
<evidence type="ECO:0000313" key="5">
    <source>
        <dbReference type="EMBL" id="BCK53537.1"/>
    </source>
</evidence>
<dbReference type="PANTHER" id="PTHR43004">
    <property type="entry name" value="TRK SYSTEM POTASSIUM UPTAKE PROTEIN"/>
    <property type="match status" value="1"/>
</dbReference>
<dbReference type="Proteomes" id="UP000516173">
    <property type="component" value="Chromosome"/>
</dbReference>
<evidence type="ECO:0000256" key="1">
    <source>
        <dbReference type="ARBA" id="ARBA00001974"/>
    </source>
</evidence>
<keyword evidence="3" id="KW-0274">FAD</keyword>
<dbReference type="Pfam" id="PF01494">
    <property type="entry name" value="FAD_binding_3"/>
    <property type="match status" value="1"/>
</dbReference>
<dbReference type="InterPro" id="IPR036188">
    <property type="entry name" value="FAD/NAD-bd_sf"/>
</dbReference>
<dbReference type="InterPro" id="IPR050641">
    <property type="entry name" value="RIFMO-like"/>
</dbReference>
<dbReference type="AlphaFoldDB" id="A0A7G1KE74"/>
<dbReference type="Pfam" id="PF21274">
    <property type="entry name" value="Rng_hyd_C"/>
    <property type="match status" value="1"/>
</dbReference>
<comment type="cofactor">
    <cofactor evidence="1">
        <name>FAD</name>
        <dbReference type="ChEBI" id="CHEBI:57692"/>
    </cofactor>
</comment>
<dbReference type="PANTHER" id="PTHR43004:SF19">
    <property type="entry name" value="BINDING MONOOXYGENASE, PUTATIVE (JCVI)-RELATED"/>
    <property type="match status" value="1"/>
</dbReference>
<dbReference type="InterPro" id="IPR002938">
    <property type="entry name" value="FAD-bd"/>
</dbReference>
<dbReference type="Gene3D" id="3.40.30.120">
    <property type="match status" value="1"/>
</dbReference>
<gene>
    <name evidence="5" type="ORF">NWFMUON74_13090</name>
</gene>
<reference evidence="5 6" key="1">
    <citation type="submission" date="2020-08" db="EMBL/GenBank/DDBJ databases">
        <title>Genome Sequencing of Nocardia wallacei strain FMUON74 and assembly.</title>
        <authorList>
            <person name="Toyokawa M."/>
            <person name="Uesaka K."/>
        </authorList>
    </citation>
    <scope>NUCLEOTIDE SEQUENCE [LARGE SCALE GENOMIC DNA]</scope>
    <source>
        <strain evidence="5 6">FMUON74</strain>
    </source>
</reference>
<sequence>MYEVHEPRVLIVGGGLVGLSAALFLRHQGVAAVLVERRPTTSPQPKARRINLRTMELFRQLELTDTVLAAAANLSGYQAMAAGPTLAQARRLPFTLPGGVPEWDTITPATACLCAQDELEPTLRRVARERGCDVRFGVECTEFAEDATGIEATLRAADGGVERIRVDYLIAADGAASPIRERLGIARSGRGSLGRAVNVYFRADLRELVRGREFNLCQVDNEAVPGAFASVDGAFRWIFSTSAGVDRPLDRWPQALRTAIGVPDLPLEVLSVLPWEPGMFVADRYRCGRVFLAGDAAHVMPPYAAAGANTGIQDVHNLAWKLAHVLRGVAGPALLDSYHAERHPIGWYVADQSSVRIADLRAMNIRSTDGTPLADPIALVLGTRYPAGALIGDASAHTMDRLDVGGQPGTRVPHRFLPDGRSTLDVPSTGFALLTGPAGQPWRAPSAPVEVYELDRAWCAVAGITDSGALLVRPDQIVAWRSPGLPPDPAAALRSALDRVLCA</sequence>
<evidence type="ECO:0000256" key="3">
    <source>
        <dbReference type="ARBA" id="ARBA00022827"/>
    </source>
</evidence>
<proteinExistence type="predicted"/>
<evidence type="ECO:0000256" key="2">
    <source>
        <dbReference type="ARBA" id="ARBA00022630"/>
    </source>
</evidence>
<feature type="domain" description="FAD-binding" evidence="4">
    <location>
        <begin position="8"/>
        <end position="353"/>
    </location>
</feature>
<accession>A0A7G1KE74</accession>
<evidence type="ECO:0000259" key="4">
    <source>
        <dbReference type="Pfam" id="PF01494"/>
    </source>
</evidence>
<dbReference type="EMBL" id="AP023396">
    <property type="protein sequence ID" value="BCK53537.1"/>
    <property type="molecule type" value="Genomic_DNA"/>
</dbReference>